<accession>A0A1Q3B7K1</accession>
<dbReference type="EMBL" id="BDDD01000330">
    <property type="protein sequence ID" value="GAV64021.1"/>
    <property type="molecule type" value="Genomic_DNA"/>
</dbReference>
<dbReference type="Proteomes" id="UP000187406">
    <property type="component" value="Unassembled WGS sequence"/>
</dbReference>
<reference evidence="2" key="1">
    <citation type="submission" date="2016-04" db="EMBL/GenBank/DDBJ databases">
        <title>Cephalotus genome sequencing.</title>
        <authorList>
            <person name="Fukushima K."/>
            <person name="Hasebe M."/>
            <person name="Fang X."/>
        </authorList>
    </citation>
    <scope>NUCLEOTIDE SEQUENCE [LARGE SCALE GENOMIC DNA]</scope>
    <source>
        <strain evidence="2">cv. St1</strain>
    </source>
</reference>
<organism evidence="1 2">
    <name type="scientific">Cephalotus follicularis</name>
    <name type="common">Albany pitcher plant</name>
    <dbReference type="NCBI Taxonomy" id="3775"/>
    <lineage>
        <taxon>Eukaryota</taxon>
        <taxon>Viridiplantae</taxon>
        <taxon>Streptophyta</taxon>
        <taxon>Embryophyta</taxon>
        <taxon>Tracheophyta</taxon>
        <taxon>Spermatophyta</taxon>
        <taxon>Magnoliopsida</taxon>
        <taxon>eudicotyledons</taxon>
        <taxon>Gunneridae</taxon>
        <taxon>Pentapetalae</taxon>
        <taxon>rosids</taxon>
        <taxon>fabids</taxon>
        <taxon>Oxalidales</taxon>
        <taxon>Cephalotaceae</taxon>
        <taxon>Cephalotus</taxon>
    </lineage>
</organism>
<protein>
    <submittedName>
        <fullName evidence="1">Uncharacterized protein</fullName>
    </submittedName>
</protein>
<name>A0A1Q3B7K1_CEPFO</name>
<dbReference type="AlphaFoldDB" id="A0A1Q3B7K1"/>
<gene>
    <name evidence="1" type="ORF">CFOL_v3_07539</name>
</gene>
<dbReference type="InParanoid" id="A0A1Q3B7K1"/>
<sequence length="99" mass="11112">MSGQKINLQKSRIFFFNNVSAGKANQLSRARGIPLAANLGWFLGAQLLHERVSKSTFSSVIYMVNQQLSGWKAKNISFARPCTLIQSVISYNLYLYHAT</sequence>
<comment type="caution">
    <text evidence="1">The sequence shown here is derived from an EMBL/GenBank/DDBJ whole genome shotgun (WGS) entry which is preliminary data.</text>
</comment>
<dbReference type="PANTHER" id="PTHR33116">
    <property type="entry name" value="REVERSE TRANSCRIPTASE ZINC-BINDING DOMAIN-CONTAINING PROTEIN-RELATED-RELATED"/>
    <property type="match status" value="1"/>
</dbReference>
<dbReference type="OrthoDB" id="1434716at2759"/>
<proteinExistence type="predicted"/>
<evidence type="ECO:0000313" key="2">
    <source>
        <dbReference type="Proteomes" id="UP000187406"/>
    </source>
</evidence>
<keyword evidence="2" id="KW-1185">Reference proteome</keyword>
<evidence type="ECO:0000313" key="1">
    <source>
        <dbReference type="EMBL" id="GAV64021.1"/>
    </source>
</evidence>
<dbReference type="PANTHER" id="PTHR33116:SF70">
    <property type="entry name" value="NON-LTR RETROELEMENT REVERSE TRANSCRIPTASE-LIKE PROTEIN"/>
    <property type="match status" value="1"/>
</dbReference>